<proteinExistence type="predicted"/>
<sequence length="316" mass="37058">MTTRPFEYFWDRIRYTQTRLSSQAQIRRKKDAWEPGDIACCELSIERIFYRALEDNGIKLKEWEKGGSSSQPKRYCIVNRRIETGSYEVFVLTTFSGAKSFGQMGELGRYFGLPMGDTQWISSTPGLMTIPHIWFGRTFPSFAFAIPCITKVETAMLRYHARLAPGELERLQRYAEGKRKAMLRDEQHLRKTTKTSHRVLYRSEKALPATYDDHVQFRPLSSEEDDHLREEQLEHLYFPEPYHSKLTRSIMKRQRIRVPRHSDDITWIARHSSNDILNGTSFIPSIRFRPGPLPKPHYAACLRTSLEQVARVLRRL</sequence>
<evidence type="ECO:0000313" key="2">
    <source>
        <dbReference type="Proteomes" id="UP000053424"/>
    </source>
</evidence>
<keyword evidence="2" id="KW-1185">Reference proteome</keyword>
<protein>
    <submittedName>
        <fullName evidence="1">Uncharacterized protein</fullName>
    </submittedName>
</protein>
<dbReference type="HOGENOM" id="CLU_880161_0_0_1"/>
<dbReference type="EMBL" id="KN831768">
    <property type="protein sequence ID" value="KIM49375.1"/>
    <property type="molecule type" value="Genomic_DNA"/>
</dbReference>
<name>A0A0C3CL01_HEBCY</name>
<dbReference type="OrthoDB" id="2885496at2759"/>
<dbReference type="Proteomes" id="UP000053424">
    <property type="component" value="Unassembled WGS sequence"/>
</dbReference>
<dbReference type="AlphaFoldDB" id="A0A0C3CL01"/>
<reference evidence="1 2" key="1">
    <citation type="submission" date="2014-04" db="EMBL/GenBank/DDBJ databases">
        <authorList>
            <consortium name="DOE Joint Genome Institute"/>
            <person name="Kuo A."/>
            <person name="Gay G."/>
            <person name="Dore J."/>
            <person name="Kohler A."/>
            <person name="Nagy L.G."/>
            <person name="Floudas D."/>
            <person name="Copeland A."/>
            <person name="Barry K.W."/>
            <person name="Cichocki N."/>
            <person name="Veneault-Fourrey C."/>
            <person name="LaButti K."/>
            <person name="Lindquist E.A."/>
            <person name="Lipzen A."/>
            <person name="Lundell T."/>
            <person name="Morin E."/>
            <person name="Murat C."/>
            <person name="Sun H."/>
            <person name="Tunlid A."/>
            <person name="Henrissat B."/>
            <person name="Grigoriev I.V."/>
            <person name="Hibbett D.S."/>
            <person name="Martin F."/>
            <person name="Nordberg H.P."/>
            <person name="Cantor M.N."/>
            <person name="Hua S.X."/>
        </authorList>
    </citation>
    <scope>NUCLEOTIDE SEQUENCE [LARGE SCALE GENOMIC DNA]</scope>
    <source>
        <strain evidence="2">h7</strain>
    </source>
</reference>
<reference evidence="2" key="2">
    <citation type="submission" date="2015-01" db="EMBL/GenBank/DDBJ databases">
        <title>Evolutionary Origins and Diversification of the Mycorrhizal Mutualists.</title>
        <authorList>
            <consortium name="DOE Joint Genome Institute"/>
            <consortium name="Mycorrhizal Genomics Consortium"/>
            <person name="Kohler A."/>
            <person name="Kuo A."/>
            <person name="Nagy L.G."/>
            <person name="Floudas D."/>
            <person name="Copeland A."/>
            <person name="Barry K.W."/>
            <person name="Cichocki N."/>
            <person name="Veneault-Fourrey C."/>
            <person name="LaButti K."/>
            <person name="Lindquist E.A."/>
            <person name="Lipzen A."/>
            <person name="Lundell T."/>
            <person name="Morin E."/>
            <person name="Murat C."/>
            <person name="Riley R."/>
            <person name="Ohm R."/>
            <person name="Sun H."/>
            <person name="Tunlid A."/>
            <person name="Henrissat B."/>
            <person name="Grigoriev I.V."/>
            <person name="Hibbett D.S."/>
            <person name="Martin F."/>
        </authorList>
    </citation>
    <scope>NUCLEOTIDE SEQUENCE [LARGE SCALE GENOMIC DNA]</scope>
    <source>
        <strain evidence="2">h7</strain>
    </source>
</reference>
<accession>A0A0C3CL01</accession>
<evidence type="ECO:0000313" key="1">
    <source>
        <dbReference type="EMBL" id="KIM49375.1"/>
    </source>
</evidence>
<organism evidence="1 2">
    <name type="scientific">Hebeloma cylindrosporum</name>
    <dbReference type="NCBI Taxonomy" id="76867"/>
    <lineage>
        <taxon>Eukaryota</taxon>
        <taxon>Fungi</taxon>
        <taxon>Dikarya</taxon>
        <taxon>Basidiomycota</taxon>
        <taxon>Agaricomycotina</taxon>
        <taxon>Agaricomycetes</taxon>
        <taxon>Agaricomycetidae</taxon>
        <taxon>Agaricales</taxon>
        <taxon>Agaricineae</taxon>
        <taxon>Hymenogastraceae</taxon>
        <taxon>Hebeloma</taxon>
    </lineage>
</organism>
<gene>
    <name evidence="1" type="ORF">M413DRAFT_438564</name>
</gene>